<dbReference type="PANTHER" id="PTHR45138:SF24">
    <property type="entry name" value="DIGUANYLATE CYCLASE DGCC-RELATED"/>
    <property type="match status" value="1"/>
</dbReference>
<feature type="region of interest" description="Disordered" evidence="2">
    <location>
        <begin position="988"/>
        <end position="1024"/>
    </location>
</feature>
<dbReference type="InterPro" id="IPR011989">
    <property type="entry name" value="ARM-like"/>
</dbReference>
<evidence type="ECO:0000313" key="5">
    <source>
        <dbReference type="Proteomes" id="UP000525298"/>
    </source>
</evidence>
<dbReference type="RefSeq" id="WP_181550680.1">
    <property type="nucleotide sequence ID" value="NZ_JACDUS010000003.1"/>
</dbReference>
<dbReference type="Pfam" id="PF13191">
    <property type="entry name" value="AAA_16"/>
    <property type="match status" value="1"/>
</dbReference>
<reference evidence="4 5" key="1">
    <citation type="submission" date="2020-07" db="EMBL/GenBank/DDBJ databases">
        <title>Genomic Encyclopedia of Type Strains, Phase IV (KMG-IV): sequencing the most valuable type-strain genomes for metagenomic binning, comparative biology and taxonomic classification.</title>
        <authorList>
            <person name="Goeker M."/>
        </authorList>
    </citation>
    <scope>NUCLEOTIDE SEQUENCE [LARGE SCALE GENOMIC DNA]</scope>
    <source>
        <strain evidence="4 5">DSM 17721</strain>
    </source>
</reference>
<dbReference type="NCBIfam" id="TIGR00254">
    <property type="entry name" value="GGDEF"/>
    <property type="match status" value="1"/>
</dbReference>
<evidence type="ECO:0000313" key="4">
    <source>
        <dbReference type="EMBL" id="MBA2881014.1"/>
    </source>
</evidence>
<dbReference type="Proteomes" id="UP000525298">
    <property type="component" value="Unassembled WGS sequence"/>
</dbReference>
<organism evidence="4 5">
    <name type="scientific">Desulfosalsimonas propionicica</name>
    <dbReference type="NCBI Taxonomy" id="332175"/>
    <lineage>
        <taxon>Bacteria</taxon>
        <taxon>Pseudomonadati</taxon>
        <taxon>Thermodesulfobacteriota</taxon>
        <taxon>Desulfobacteria</taxon>
        <taxon>Desulfobacterales</taxon>
        <taxon>Desulfosalsimonadaceae</taxon>
        <taxon>Desulfosalsimonas</taxon>
    </lineage>
</organism>
<dbReference type="InterPro" id="IPR000160">
    <property type="entry name" value="GGDEF_dom"/>
</dbReference>
<proteinExistence type="predicted"/>
<dbReference type="SUPFAM" id="SSF52540">
    <property type="entry name" value="P-loop containing nucleoside triphosphate hydrolases"/>
    <property type="match status" value="1"/>
</dbReference>
<dbReference type="InterPro" id="IPR016024">
    <property type="entry name" value="ARM-type_fold"/>
</dbReference>
<dbReference type="SUPFAM" id="SSF55073">
    <property type="entry name" value="Nucleotide cyclase"/>
    <property type="match status" value="1"/>
</dbReference>
<feature type="region of interest" description="Disordered" evidence="2">
    <location>
        <begin position="812"/>
        <end position="838"/>
    </location>
</feature>
<dbReference type="GO" id="GO:1902201">
    <property type="term" value="P:negative regulation of bacterial-type flagellum-dependent cell motility"/>
    <property type="evidence" value="ECO:0007669"/>
    <property type="project" value="TreeGrafter"/>
</dbReference>
<dbReference type="Gene3D" id="3.30.70.270">
    <property type="match status" value="1"/>
</dbReference>
<dbReference type="InterPro" id="IPR043128">
    <property type="entry name" value="Rev_trsase/Diguanyl_cyclase"/>
</dbReference>
<protein>
    <recommendedName>
        <fullName evidence="1">diguanylate cyclase</fullName>
        <ecNumber evidence="1">2.7.7.65</ecNumber>
    </recommendedName>
</protein>
<dbReference type="EMBL" id="JACDUS010000003">
    <property type="protein sequence ID" value="MBA2881014.1"/>
    <property type="molecule type" value="Genomic_DNA"/>
</dbReference>
<evidence type="ECO:0000256" key="2">
    <source>
        <dbReference type="SAM" id="MobiDB-lite"/>
    </source>
</evidence>
<keyword evidence="5" id="KW-1185">Reference proteome</keyword>
<evidence type="ECO:0000256" key="1">
    <source>
        <dbReference type="ARBA" id="ARBA00012528"/>
    </source>
</evidence>
<dbReference type="GO" id="GO:0005886">
    <property type="term" value="C:plasma membrane"/>
    <property type="evidence" value="ECO:0007669"/>
    <property type="project" value="TreeGrafter"/>
</dbReference>
<dbReference type="PROSITE" id="PS50887">
    <property type="entry name" value="GGDEF"/>
    <property type="match status" value="1"/>
</dbReference>
<dbReference type="InterPro" id="IPR041664">
    <property type="entry name" value="AAA_16"/>
</dbReference>
<dbReference type="InterPro" id="IPR029787">
    <property type="entry name" value="Nucleotide_cyclase"/>
</dbReference>
<dbReference type="InterPro" id="IPR050469">
    <property type="entry name" value="Diguanylate_Cyclase"/>
</dbReference>
<dbReference type="InterPro" id="IPR027417">
    <property type="entry name" value="P-loop_NTPase"/>
</dbReference>
<dbReference type="CDD" id="cd01949">
    <property type="entry name" value="GGDEF"/>
    <property type="match status" value="1"/>
</dbReference>
<sequence length="1415" mass="158806">MKYQKLLYFLQNVGKNPSALIYEDELTGLNNRRYLFHHCQNAIDWQALDRRPVSLVMINIDYFKRINNQYGHNTGDQALIHTAESIRTAAPENGVCVRYAGDSFFLLLPDHSKPEVRSIAEKLLHQIRRQPFSAPEAGTRIPLSLSIGIAGAPGDAADIKNLIHKADTAMQAARKAGRDRCMDAEEVSDAGVFPRTALRYLENAGLAGRGDQLTRMRESLRHFDQGQSRMVIVDGAPGIGKTRFLSTIEKDLEENLQPVRVQGIIQEAFRPYYLAAYIAMALMNRLEDKGLSILKQADDAEIDRLAQVIPQIREGEPPLPENAPEAREAVFESFTRFVIRLAGGRPLAVLVDDLHYCDPASLHLIRMLMQSRRIPVFFCGTAAREKQTIGEAVSLDLFRNAYSEELEIQDIALTPLSQSDIETHLDAIFPGIHLPRGPCGEMARVTRGNPLFLTEIIRKMIQDGHIVKKNGKWTVSPLDKEYFPRSLEEIIRLKMNSLDEDSRRFLDQASAFGESTFLSMLAGITRDYSARLYEIIDNAEQQGIVETEFAADDENIRFSSKQVRDIIYDGISPAEKKLLHQQIGIYQESLFQQNLLPSAAFLAHHFSRSDEIEKAREYKEFQDSWNQYLFREDEMENWSADFDPEAVDREETGPETGLGDEPLPPQARQLVPHLLRALLVAVRNTRLYPAGSKSVVTASRDLLRILERIFYTNSQVSITVEGDDLWINGERIRDTAPSGVSANIRALFSRMEIKSLIFKYGTGETELQRVLDEISQAGRKTIPPGFWKIFADRNKLACVHVRQVAYTRIETSDAPAEDPLETPDASPEQAAKSSDTQTRQAQRIIGAFLGTYSKFRLYPAGGPVTREAVGMLLAELQSVFASQPVIVFSRVKNNLLINGTKVDPSAFEALYNGMIRFMSHTGIHSLTLTSGITENDLNTFFQACFELPDRHELTGFWQELANSYKLSGLLINQRLYDEQQIHSLAEMTEAEDDQDHQHAPAGEDTACDESEPQSDAPPEPMSGEDDQVLAARLRDLFLKGETEQVKRILQQMARLHDDSGKTEKIRIRNRFYAVLNPPGWQPAGAYLKLVLSTLMPLIEAETHGPAVRQAADRLHQCAASLILYGEYPAAAWIFSRLLQHPALSADSGMEPSDRPRVLGRQLDTEIVDILRADMKASDRHRRQQACQLISTLGTGMTPMLIEIITREEDIRVRRLAARLLANFGQAGADRLKSALINETREDAKIKILEIIDGVTTELSTELRCTMADANQHVRRAAFRLIQKIDKPETTTLLGELAGSRDSELAAEAINHLGTRKSARAAGILGELAEKKNDPELLCAVCRAMGQHASDRFLPSLEKILFSQGRVFKKRLYPTRVRIAAAYAVSRTPGSRARQIIDALKNDKDPRVREAAAMMR</sequence>
<dbReference type="Gene3D" id="3.40.50.300">
    <property type="entry name" value="P-loop containing nucleotide triphosphate hydrolases"/>
    <property type="match status" value="1"/>
</dbReference>
<comment type="caution">
    <text evidence="4">The sequence shown here is derived from an EMBL/GenBank/DDBJ whole genome shotgun (WGS) entry which is preliminary data.</text>
</comment>
<dbReference type="GO" id="GO:0043709">
    <property type="term" value="P:cell adhesion involved in single-species biofilm formation"/>
    <property type="evidence" value="ECO:0007669"/>
    <property type="project" value="TreeGrafter"/>
</dbReference>
<gene>
    <name evidence="4" type="ORF">HNR65_001340</name>
</gene>
<name>A0A7W0HK82_9BACT</name>
<dbReference type="PANTHER" id="PTHR45138">
    <property type="entry name" value="REGULATORY COMPONENTS OF SENSORY TRANSDUCTION SYSTEM"/>
    <property type="match status" value="1"/>
</dbReference>
<feature type="domain" description="GGDEF" evidence="3">
    <location>
        <begin position="51"/>
        <end position="186"/>
    </location>
</feature>
<dbReference type="EC" id="2.7.7.65" evidence="1"/>
<dbReference type="GO" id="GO:0052621">
    <property type="term" value="F:diguanylate cyclase activity"/>
    <property type="evidence" value="ECO:0007669"/>
    <property type="project" value="UniProtKB-EC"/>
</dbReference>
<dbReference type="SMART" id="SM00267">
    <property type="entry name" value="GGDEF"/>
    <property type="match status" value="1"/>
</dbReference>
<dbReference type="SUPFAM" id="SSF48371">
    <property type="entry name" value="ARM repeat"/>
    <property type="match status" value="1"/>
</dbReference>
<evidence type="ECO:0000259" key="3">
    <source>
        <dbReference type="PROSITE" id="PS50887"/>
    </source>
</evidence>
<dbReference type="Gene3D" id="1.25.10.10">
    <property type="entry name" value="Leucine-rich Repeat Variant"/>
    <property type="match status" value="2"/>
</dbReference>
<dbReference type="Pfam" id="PF13646">
    <property type="entry name" value="HEAT_2"/>
    <property type="match status" value="1"/>
</dbReference>
<accession>A0A7W0HK82</accession>
<dbReference type="Pfam" id="PF00990">
    <property type="entry name" value="GGDEF"/>
    <property type="match status" value="1"/>
</dbReference>